<dbReference type="InterPro" id="IPR010057">
    <property type="entry name" value="Transcription_activator_Rgg_C"/>
</dbReference>
<dbReference type="Proteomes" id="UP000279194">
    <property type="component" value="Unassembled WGS sequence"/>
</dbReference>
<reference evidence="3 4" key="1">
    <citation type="submission" date="2018-10" db="EMBL/GenBank/DDBJ databases">
        <title>Streptococcus hillyeri sp. nov., isolated from equine tracheal sample.</title>
        <authorList>
            <person name="Macfadyen A.C."/>
            <person name="Waller A."/>
            <person name="Paterson G.K."/>
        </authorList>
    </citation>
    <scope>NUCLEOTIDE SEQUENCE [LARGE SCALE GENOMIC DNA]</scope>
    <source>
        <strain evidence="3 4">28462</strain>
    </source>
</reference>
<accession>A0A3L9DVX6</accession>
<dbReference type="CDD" id="cd00093">
    <property type="entry name" value="HTH_XRE"/>
    <property type="match status" value="1"/>
</dbReference>
<dbReference type="SMART" id="SM00530">
    <property type="entry name" value="HTH_XRE"/>
    <property type="match status" value="1"/>
</dbReference>
<dbReference type="Gene3D" id="1.25.40.400">
    <property type="match status" value="1"/>
</dbReference>
<keyword evidence="1" id="KW-0175">Coiled coil</keyword>
<dbReference type="InterPro" id="IPR001387">
    <property type="entry name" value="Cro/C1-type_HTH"/>
</dbReference>
<feature type="coiled-coil region" evidence="1">
    <location>
        <begin position="82"/>
        <end position="117"/>
    </location>
</feature>
<dbReference type="RefSeq" id="WP_121834525.1">
    <property type="nucleotide sequence ID" value="NZ_RCVM01000001.1"/>
</dbReference>
<dbReference type="PANTHER" id="PTHR37038:SF12">
    <property type="entry name" value="TRANSCRIPTIONAL REGULATOR"/>
    <property type="match status" value="1"/>
</dbReference>
<proteinExistence type="predicted"/>
<feature type="domain" description="HTH cro/C1-type" evidence="2">
    <location>
        <begin position="8"/>
        <end position="61"/>
    </location>
</feature>
<dbReference type="InterPro" id="IPR053163">
    <property type="entry name" value="HTH-type_regulator_Rgg"/>
</dbReference>
<dbReference type="AlphaFoldDB" id="A0A3L9DVX6"/>
<sequence>MKYYGDIFREFRLDRHMKLSQVAGDDLSVSQLSRFERGESDLSVTRFFYALEKINVTPDEFMGRVNHYERTEQIKLMSQMARAHYRKDIERLEQMVATEEEKVLANQENEVACLNAILFRGMICDLEPSRQMAQDDLDQVSDHLFCTENWTIFELILIGNLFRYYETSYMYRIIDEVLNRKELYQDIATHRNLVEAMLLNVIEICIDRGELTAAKRYHQKLIPMLDNERNAYHRILHLYFKGLLAYASGDKDGEKQMAQAVQIFHWIGSHYHHQTYQENFNHQIAKYSHIYK</sequence>
<keyword evidence="4" id="KW-1185">Reference proteome</keyword>
<dbReference type="Gene3D" id="1.10.260.40">
    <property type="entry name" value="lambda repressor-like DNA-binding domains"/>
    <property type="match status" value="1"/>
</dbReference>
<gene>
    <name evidence="3" type="ORF">EAF07_01505</name>
</gene>
<dbReference type="OrthoDB" id="34624at2"/>
<evidence type="ECO:0000313" key="4">
    <source>
        <dbReference type="Proteomes" id="UP000279194"/>
    </source>
</evidence>
<organism evidence="3 4">
    <name type="scientific">Streptococcus hillyeri</name>
    <dbReference type="NCBI Taxonomy" id="2282420"/>
    <lineage>
        <taxon>Bacteria</taxon>
        <taxon>Bacillati</taxon>
        <taxon>Bacillota</taxon>
        <taxon>Bacilli</taxon>
        <taxon>Lactobacillales</taxon>
        <taxon>Streptococcaceae</taxon>
        <taxon>Streptococcus</taxon>
    </lineage>
</organism>
<evidence type="ECO:0000259" key="2">
    <source>
        <dbReference type="PROSITE" id="PS50943"/>
    </source>
</evidence>
<dbReference type="Pfam" id="PF21259">
    <property type="entry name" value="Rgg_C"/>
    <property type="match status" value="1"/>
</dbReference>
<dbReference type="InterPro" id="IPR010982">
    <property type="entry name" value="Lambda_DNA-bd_dom_sf"/>
</dbReference>
<protein>
    <submittedName>
        <fullName evidence="3">Rgg/GadR/MutR family transcriptional regulator</fullName>
    </submittedName>
</protein>
<evidence type="ECO:0000313" key="3">
    <source>
        <dbReference type="EMBL" id="RLY05401.1"/>
    </source>
</evidence>
<dbReference type="NCBIfam" id="TIGR01716">
    <property type="entry name" value="RGG_Cterm"/>
    <property type="match status" value="1"/>
</dbReference>
<dbReference type="PANTHER" id="PTHR37038">
    <property type="entry name" value="TRANSCRIPTIONAL REGULATOR-RELATED"/>
    <property type="match status" value="1"/>
</dbReference>
<name>A0A3L9DVX6_9STRE</name>
<dbReference type="SUPFAM" id="SSF47413">
    <property type="entry name" value="lambda repressor-like DNA-binding domains"/>
    <property type="match status" value="1"/>
</dbReference>
<comment type="caution">
    <text evidence="3">The sequence shown here is derived from an EMBL/GenBank/DDBJ whole genome shotgun (WGS) entry which is preliminary data.</text>
</comment>
<dbReference type="GO" id="GO:0003677">
    <property type="term" value="F:DNA binding"/>
    <property type="evidence" value="ECO:0007669"/>
    <property type="project" value="InterPro"/>
</dbReference>
<evidence type="ECO:0000256" key="1">
    <source>
        <dbReference type="SAM" id="Coils"/>
    </source>
</evidence>
<dbReference type="EMBL" id="RCVM01000001">
    <property type="protein sequence ID" value="RLY05401.1"/>
    <property type="molecule type" value="Genomic_DNA"/>
</dbReference>
<dbReference type="PROSITE" id="PS50943">
    <property type="entry name" value="HTH_CROC1"/>
    <property type="match status" value="1"/>
</dbReference>